<dbReference type="RefSeq" id="WP_208987251.1">
    <property type="nucleotide sequence ID" value="NZ_PPCN01000001.1"/>
</dbReference>
<reference evidence="2 3" key="1">
    <citation type="submission" date="2018-01" db="EMBL/GenBank/DDBJ databases">
        <title>Genomic Encyclopedia of Archaeal and Bacterial Type Strains, Phase II (KMG-II): from individual species to whole genera.</title>
        <authorList>
            <person name="Goeker M."/>
        </authorList>
    </citation>
    <scope>NUCLEOTIDE SEQUENCE [LARGE SCALE GENOMIC DNA]</scope>
    <source>
        <strain evidence="2 3">DSM 17023</strain>
    </source>
</reference>
<evidence type="ECO:0008006" key="4">
    <source>
        <dbReference type="Google" id="ProtNLM"/>
    </source>
</evidence>
<gene>
    <name evidence="2" type="ORF">CLV41_101702</name>
</gene>
<sequence>MFSQPVSTSRPKLAKASARLLALCGALILVSGAAFAQDKGTAAFDAYVKGLEKLGVEIETGAVAYDEASDTLTVTNPNYTFSGTIRNLPPKETEASGKDGAKDMVPSKPRDLAFAISMSSGSLAITGLIHEDGDFKTGSWTHSDDTRLLVTGSVENEGRLKVEGRLAGISATGYSFTLPEIPAEDPDHPVSRWLPFMQALFLTSYEEVRIDSTGLTFEGHASTDGKETLAFSGTSELDGYRMADAEKGWIGEYSIDLMTQDLRTLDPATGRMLRQTTRQGKTVYRDIDAAAIVDLFDPDVPVTGEEETLIGSGSMVDYESSQDLPDGKALKTSVERGSIRDITVVKQGNSLLSMLDQLLNKKAPAPEELIAGVFQFYRSFAIADARISGISVEFPSPGPAGPGDGDVGITIREMAMTDISSEGIGEMLIVGLDAPELPQGSSVKLDWAAIGDIEFAEYSPMRAMIATLMADPNYGESNPLDVARAFLPRSFGYEIEGLDVNLPEIGRTQIGKAEMTLSTSVPPVPTSLYVKNDGIRVPVSAIEDEDTKALLQALGLETLDWSDETRLYWDEATLELRLERLMLDIKGLGKAEASARFANVPKALFEDPQGQGQMAAIVAQFVDASVVFKDGGLTAKGLAHVAEQQGIPENVFREALVAQATEATAVIGNEAFTRMVSEAVSAFLKDPREFRVTLKPENPVPMAQILGSMATPQVLPVLLNVNIEAN</sequence>
<accession>A0A2S3V3K7</accession>
<proteinExistence type="predicted"/>
<dbReference type="AlphaFoldDB" id="A0A2S3V3K7"/>
<feature type="chain" id="PRO_5015595984" description="DUF2125 domain-containing protein" evidence="1">
    <location>
        <begin position="37"/>
        <end position="726"/>
    </location>
</feature>
<dbReference type="EMBL" id="PPCN01000001">
    <property type="protein sequence ID" value="POF34249.1"/>
    <property type="molecule type" value="Genomic_DNA"/>
</dbReference>
<comment type="caution">
    <text evidence="2">The sequence shown here is derived from an EMBL/GenBank/DDBJ whole genome shotgun (WGS) entry which is preliminary data.</text>
</comment>
<feature type="signal peptide" evidence="1">
    <location>
        <begin position="1"/>
        <end position="36"/>
    </location>
</feature>
<keyword evidence="1" id="KW-0732">Signal</keyword>
<keyword evidence="3" id="KW-1185">Reference proteome</keyword>
<evidence type="ECO:0000313" key="3">
    <source>
        <dbReference type="Proteomes" id="UP000236959"/>
    </source>
</evidence>
<organism evidence="2 3">
    <name type="scientific">Roseibium marinum</name>
    <dbReference type="NCBI Taxonomy" id="281252"/>
    <lineage>
        <taxon>Bacteria</taxon>
        <taxon>Pseudomonadati</taxon>
        <taxon>Pseudomonadota</taxon>
        <taxon>Alphaproteobacteria</taxon>
        <taxon>Hyphomicrobiales</taxon>
        <taxon>Stappiaceae</taxon>
        <taxon>Roseibium</taxon>
    </lineage>
</organism>
<name>A0A2S3V3K7_9HYPH</name>
<evidence type="ECO:0000256" key="1">
    <source>
        <dbReference type="SAM" id="SignalP"/>
    </source>
</evidence>
<evidence type="ECO:0000313" key="2">
    <source>
        <dbReference type="EMBL" id="POF34249.1"/>
    </source>
</evidence>
<protein>
    <recommendedName>
        <fullName evidence="4">DUF2125 domain-containing protein</fullName>
    </recommendedName>
</protein>
<dbReference type="Proteomes" id="UP000236959">
    <property type="component" value="Unassembled WGS sequence"/>
</dbReference>